<dbReference type="Proteomes" id="UP000244892">
    <property type="component" value="Chromosome"/>
</dbReference>
<evidence type="ECO:0000313" key="1">
    <source>
        <dbReference type="EMBL" id="AWI52613.1"/>
    </source>
</evidence>
<gene>
    <name evidence="1" type="ORF">DEH84_03670</name>
</gene>
<accession>A0A2U8FNM0</accession>
<proteinExistence type="predicted"/>
<dbReference type="KEGG" id="aon:DEH84_03670"/>
<sequence length="146" mass="15811">MSLSEQIHATEAAIAASDARLLVWRREARRTVRERLVPGKRTLTIAAAVAAVSGVVLYRRRAGVARAWRRLGRHPNLVFLLRRLPIVGGLLPLPRRAVRGAQDTGSGGGWMAAVLPLLWPVALRMMANRSAPQPDPRAPRGGAPAP</sequence>
<organism evidence="1 2">
    <name type="scientific">Aquabacterium olei</name>
    <dbReference type="NCBI Taxonomy" id="1296669"/>
    <lineage>
        <taxon>Bacteria</taxon>
        <taxon>Pseudomonadati</taxon>
        <taxon>Pseudomonadota</taxon>
        <taxon>Betaproteobacteria</taxon>
        <taxon>Burkholderiales</taxon>
        <taxon>Aquabacterium</taxon>
    </lineage>
</organism>
<reference evidence="1 2" key="1">
    <citation type="submission" date="2018-05" db="EMBL/GenBank/DDBJ databases">
        <title>complete genome sequence of Aquabacterium olei NBRC 110486.</title>
        <authorList>
            <person name="Tang B."/>
            <person name="Chang J."/>
            <person name="Zhang L."/>
            <person name="Yang H."/>
        </authorList>
    </citation>
    <scope>NUCLEOTIDE SEQUENCE [LARGE SCALE GENOMIC DNA]</scope>
    <source>
        <strain evidence="1 2">NBRC 110486</strain>
    </source>
</reference>
<name>A0A2U8FNM0_9BURK</name>
<dbReference type="AlphaFoldDB" id="A0A2U8FNM0"/>
<evidence type="ECO:0000313" key="2">
    <source>
        <dbReference type="Proteomes" id="UP000244892"/>
    </source>
</evidence>
<protein>
    <submittedName>
        <fullName evidence="1">Uncharacterized protein</fullName>
    </submittedName>
</protein>
<dbReference type="RefSeq" id="WP_109034858.1">
    <property type="nucleotide sequence ID" value="NZ_CP029210.1"/>
</dbReference>
<dbReference type="EMBL" id="CP029210">
    <property type="protein sequence ID" value="AWI52613.1"/>
    <property type="molecule type" value="Genomic_DNA"/>
</dbReference>
<keyword evidence="2" id="KW-1185">Reference proteome</keyword>